<protein>
    <submittedName>
        <fullName evidence="2">TolC family protein</fullName>
    </submittedName>
</protein>
<comment type="similarity">
    <text evidence="1">Belongs to the outer membrane factor (OMF) (TC 1.B.17) family.</text>
</comment>
<evidence type="ECO:0000313" key="2">
    <source>
        <dbReference type="EMBL" id="MFD1872558.1"/>
    </source>
</evidence>
<dbReference type="PANTHER" id="PTHR30203">
    <property type="entry name" value="OUTER MEMBRANE CATION EFFLUX PROTEIN"/>
    <property type="match status" value="1"/>
</dbReference>
<name>A0ABW4QSL8_9BACT</name>
<keyword evidence="3" id="KW-1185">Reference proteome</keyword>
<organism evidence="2 3">
    <name type="scientific">Hymenobacter bucti</name>
    <dbReference type="NCBI Taxonomy" id="1844114"/>
    <lineage>
        <taxon>Bacteria</taxon>
        <taxon>Pseudomonadati</taxon>
        <taxon>Bacteroidota</taxon>
        <taxon>Cytophagia</taxon>
        <taxon>Cytophagales</taxon>
        <taxon>Hymenobacteraceae</taxon>
        <taxon>Hymenobacter</taxon>
    </lineage>
</organism>
<comment type="caution">
    <text evidence="2">The sequence shown here is derived from an EMBL/GenBank/DDBJ whole genome shotgun (WGS) entry which is preliminary data.</text>
</comment>
<evidence type="ECO:0000256" key="1">
    <source>
        <dbReference type="ARBA" id="ARBA00007613"/>
    </source>
</evidence>
<proteinExistence type="inferred from homology"/>
<dbReference type="PANTHER" id="PTHR30203:SF23">
    <property type="entry name" value="OUTER MEMBRANE EFFLUX PROTEIN"/>
    <property type="match status" value="1"/>
</dbReference>
<dbReference type="Pfam" id="PF02321">
    <property type="entry name" value="OEP"/>
    <property type="match status" value="2"/>
</dbReference>
<dbReference type="RefSeq" id="WP_382312998.1">
    <property type="nucleotide sequence ID" value="NZ_JBHUFD010000003.1"/>
</dbReference>
<gene>
    <name evidence="2" type="ORF">ACFSDX_08965</name>
</gene>
<dbReference type="InterPro" id="IPR003423">
    <property type="entry name" value="OMP_efflux"/>
</dbReference>
<sequence>MILERFLGAARRCLLPAKAQRASEAGQLLRYCGLVLGLGLGLSSTAHAQTPLIAGAISSDTVRLTLPDAEARFVQNNLQVLAQRYNITAQQALAVQARLIDNPTVTLDQNALQQAIHRQGAVGDNPDLRRNQVAIQAQQLFSLAGRRKAAGRVGQQAAVVEQFNLEDLVRNLRFQLRTTFYDIHYRQQTLRVYDAEIPQLRHTVDLYQSQFEKGNIALKEVIRLKAFLFTLETERVGLVTDQANSQADLHILLRDSTNAVYRPITNPDRIRNLSLGAYPEQQLIDTALVRRADLLSRRAEVQRQQLNLRLQRAVATPDLAVGYSYDRLGSYFDNYNSVTLGMAVPIFNRNQGNIQAAKAQINSAQALAAEQQLTVRRDVHEAYQIAQRQDELYQHTSRDTTPFSRLIDNIEQGYTKRLISIVEYLDFYEAYKNNVLQLNTLRANRMRAFESVNLSVGRVMLKAE</sequence>
<accession>A0ABW4QSL8</accession>
<dbReference type="InterPro" id="IPR010131">
    <property type="entry name" value="MdtP/NodT-like"/>
</dbReference>
<reference evidence="3" key="1">
    <citation type="journal article" date="2019" name="Int. J. Syst. Evol. Microbiol.">
        <title>The Global Catalogue of Microorganisms (GCM) 10K type strain sequencing project: providing services to taxonomists for standard genome sequencing and annotation.</title>
        <authorList>
            <consortium name="The Broad Institute Genomics Platform"/>
            <consortium name="The Broad Institute Genome Sequencing Center for Infectious Disease"/>
            <person name="Wu L."/>
            <person name="Ma J."/>
        </authorList>
    </citation>
    <scope>NUCLEOTIDE SEQUENCE [LARGE SCALE GENOMIC DNA]</scope>
    <source>
        <strain evidence="3">CGMCC 1.15795</strain>
    </source>
</reference>
<dbReference type="Proteomes" id="UP001597197">
    <property type="component" value="Unassembled WGS sequence"/>
</dbReference>
<dbReference type="EMBL" id="JBHUFD010000003">
    <property type="protein sequence ID" value="MFD1872558.1"/>
    <property type="molecule type" value="Genomic_DNA"/>
</dbReference>
<evidence type="ECO:0000313" key="3">
    <source>
        <dbReference type="Proteomes" id="UP001597197"/>
    </source>
</evidence>
<dbReference type="SUPFAM" id="SSF56954">
    <property type="entry name" value="Outer membrane efflux proteins (OEP)"/>
    <property type="match status" value="1"/>
</dbReference>
<dbReference type="Gene3D" id="1.20.1600.10">
    <property type="entry name" value="Outer membrane efflux proteins (OEP)"/>
    <property type="match status" value="1"/>
</dbReference>